<dbReference type="RefSeq" id="WP_179789044.1">
    <property type="nucleotide sequence ID" value="NZ_BAAARR010000001.1"/>
</dbReference>
<dbReference type="AlphaFoldDB" id="A0A852ZEB2"/>
<keyword evidence="2" id="KW-1185">Reference proteome</keyword>
<gene>
    <name evidence="1" type="ORF">F4554_004105</name>
</gene>
<accession>A0A852ZEB2</accession>
<sequence length="83" mass="9560">MNEKTRTYRAVAVREDAWWLITVPELDDIVTQARCVDEIEYMARHLVAIWLEVDYDSIAVDIDLRIPSGYRAELPEAEQPGPA</sequence>
<evidence type="ECO:0000313" key="1">
    <source>
        <dbReference type="EMBL" id="NYH91467.1"/>
    </source>
</evidence>
<protein>
    <submittedName>
        <fullName evidence="1">Putative RNase H-like HicB family nuclease</fullName>
    </submittedName>
</protein>
<dbReference type="EMBL" id="JACBZH010000001">
    <property type="protein sequence ID" value="NYH91467.1"/>
    <property type="molecule type" value="Genomic_DNA"/>
</dbReference>
<name>A0A852ZEB2_9ACTN</name>
<dbReference type="InterPro" id="IPR035069">
    <property type="entry name" value="TTHA1013/TTHA0281-like"/>
</dbReference>
<comment type="caution">
    <text evidence="1">The sequence shown here is derived from an EMBL/GenBank/DDBJ whole genome shotgun (WGS) entry which is preliminary data.</text>
</comment>
<dbReference type="Gene3D" id="3.30.160.250">
    <property type="match status" value="1"/>
</dbReference>
<evidence type="ECO:0000313" key="2">
    <source>
        <dbReference type="Proteomes" id="UP000579605"/>
    </source>
</evidence>
<reference evidence="1 2" key="1">
    <citation type="submission" date="2020-07" db="EMBL/GenBank/DDBJ databases">
        <title>Sequencing the genomes of 1000 actinobacteria strains.</title>
        <authorList>
            <person name="Klenk H.-P."/>
        </authorList>
    </citation>
    <scope>NUCLEOTIDE SEQUENCE [LARGE SCALE GENOMIC DNA]</scope>
    <source>
        <strain evidence="1 2">DSM 18448</strain>
    </source>
</reference>
<dbReference type="SUPFAM" id="SSF143100">
    <property type="entry name" value="TTHA1013/TTHA0281-like"/>
    <property type="match status" value="1"/>
</dbReference>
<dbReference type="Proteomes" id="UP000579605">
    <property type="component" value="Unassembled WGS sequence"/>
</dbReference>
<organism evidence="1 2">
    <name type="scientific">Actinopolymorpha rutila</name>
    <dbReference type="NCBI Taxonomy" id="446787"/>
    <lineage>
        <taxon>Bacteria</taxon>
        <taxon>Bacillati</taxon>
        <taxon>Actinomycetota</taxon>
        <taxon>Actinomycetes</taxon>
        <taxon>Propionibacteriales</taxon>
        <taxon>Actinopolymorphaceae</taxon>
        <taxon>Actinopolymorpha</taxon>
    </lineage>
</organism>
<proteinExistence type="predicted"/>